<sequence>MEKQLKSSTSSTSSSVRLMDFVSQEQLEESKKTRGERVEDGTAQRDRPLYQILKENKDKKIAELNDRRKHRPSKPLDEDEFKFLHGLDASQREVERRLADEEEQELGRFRVAVARSTLNATRSSSVTPAAIRQNKLITGRKDPAACPLSSMFIVKPLAKKARIDHTASEASTVAEKVIDTETSAEPVRKASFVIGIAADKSAEKKGLVTYSDSEDDD</sequence>
<protein>
    <submittedName>
        <fullName evidence="1">Uncharacterized protein</fullName>
    </submittedName>
</protein>
<dbReference type="Proteomes" id="UP001164539">
    <property type="component" value="Chromosome 2"/>
</dbReference>
<dbReference type="EMBL" id="CM051395">
    <property type="protein sequence ID" value="KAJ4724927.1"/>
    <property type="molecule type" value="Genomic_DNA"/>
</dbReference>
<gene>
    <name evidence="1" type="ORF">OWV82_003861</name>
</gene>
<name>A0ACC1YME0_MELAZ</name>
<comment type="caution">
    <text evidence="1">The sequence shown here is derived from an EMBL/GenBank/DDBJ whole genome shotgun (WGS) entry which is preliminary data.</text>
</comment>
<keyword evidence="2" id="KW-1185">Reference proteome</keyword>
<proteinExistence type="predicted"/>
<accession>A0ACC1YME0</accession>
<reference evidence="1 2" key="1">
    <citation type="journal article" date="2023" name="Science">
        <title>Complex scaffold remodeling in plant triterpene biosynthesis.</title>
        <authorList>
            <person name="De La Pena R."/>
            <person name="Hodgson H."/>
            <person name="Liu J.C."/>
            <person name="Stephenson M.J."/>
            <person name="Martin A.C."/>
            <person name="Owen C."/>
            <person name="Harkess A."/>
            <person name="Leebens-Mack J."/>
            <person name="Jimenez L.E."/>
            <person name="Osbourn A."/>
            <person name="Sattely E.S."/>
        </authorList>
    </citation>
    <scope>NUCLEOTIDE SEQUENCE [LARGE SCALE GENOMIC DNA]</scope>
    <source>
        <strain evidence="2">cv. JPN11</strain>
        <tissue evidence="1">Leaf</tissue>
    </source>
</reference>
<evidence type="ECO:0000313" key="2">
    <source>
        <dbReference type="Proteomes" id="UP001164539"/>
    </source>
</evidence>
<organism evidence="1 2">
    <name type="scientific">Melia azedarach</name>
    <name type="common">Chinaberry tree</name>
    <dbReference type="NCBI Taxonomy" id="155640"/>
    <lineage>
        <taxon>Eukaryota</taxon>
        <taxon>Viridiplantae</taxon>
        <taxon>Streptophyta</taxon>
        <taxon>Embryophyta</taxon>
        <taxon>Tracheophyta</taxon>
        <taxon>Spermatophyta</taxon>
        <taxon>Magnoliopsida</taxon>
        <taxon>eudicotyledons</taxon>
        <taxon>Gunneridae</taxon>
        <taxon>Pentapetalae</taxon>
        <taxon>rosids</taxon>
        <taxon>malvids</taxon>
        <taxon>Sapindales</taxon>
        <taxon>Meliaceae</taxon>
        <taxon>Melia</taxon>
    </lineage>
</organism>
<evidence type="ECO:0000313" key="1">
    <source>
        <dbReference type="EMBL" id="KAJ4724927.1"/>
    </source>
</evidence>